<dbReference type="RefSeq" id="WP_169230906.1">
    <property type="nucleotide sequence ID" value="NZ_JABBGF010000001.1"/>
</dbReference>
<dbReference type="EMBL" id="JABBGF010000001">
    <property type="protein sequence ID" value="NML57593.1"/>
    <property type="molecule type" value="Genomic_DNA"/>
</dbReference>
<accession>A0A7Y0FIK5</accession>
<reference evidence="1 2" key="1">
    <citation type="submission" date="2020-04" db="EMBL/GenBank/DDBJ databases">
        <title>Chryseobacterium sp. RJ-7-14 sp. nov., isolated from Jeju soil.</title>
        <authorList>
            <person name="Dahal R.H."/>
            <person name="Chaudhary D.K."/>
        </authorList>
    </citation>
    <scope>NUCLEOTIDE SEQUENCE [LARGE SCALE GENOMIC DNA]</scope>
    <source>
        <strain evidence="1 2">RJ-7-14</strain>
    </source>
</reference>
<dbReference type="PROSITE" id="PS51257">
    <property type="entry name" value="PROKAR_LIPOPROTEIN"/>
    <property type="match status" value="1"/>
</dbReference>
<gene>
    <name evidence="1" type="ORF">HHL20_09585</name>
</gene>
<organism evidence="1 2">
    <name type="scientific">Chryseobacterium cheonjiense</name>
    <dbReference type="NCBI Taxonomy" id="2728845"/>
    <lineage>
        <taxon>Bacteria</taxon>
        <taxon>Pseudomonadati</taxon>
        <taxon>Bacteroidota</taxon>
        <taxon>Flavobacteriia</taxon>
        <taxon>Flavobacteriales</taxon>
        <taxon>Weeksellaceae</taxon>
        <taxon>Chryseobacterium group</taxon>
        <taxon>Chryseobacterium</taxon>
    </lineage>
</organism>
<protein>
    <recommendedName>
        <fullName evidence="3">MORN repeat variant</fullName>
    </recommendedName>
</protein>
<sequence>MQKIYIALVCALTLVSCNTKMNQYINNENNVNKRDGRWKEEYSADEGILTAFGKYKKGEKVGIWKIYLNNKLYEKNKFKKTVTKTKKYFPNGELMERGQSKVEVSQNERHWFYFGDWKYYDQKGNLLYIKKYAEGKKMDSISFVK</sequence>
<proteinExistence type="predicted"/>
<name>A0A7Y0FIK5_9FLAO</name>
<evidence type="ECO:0000313" key="1">
    <source>
        <dbReference type="EMBL" id="NML57593.1"/>
    </source>
</evidence>
<dbReference type="Gene3D" id="3.90.930.1">
    <property type="match status" value="1"/>
</dbReference>
<evidence type="ECO:0000313" key="2">
    <source>
        <dbReference type="Proteomes" id="UP000552615"/>
    </source>
</evidence>
<dbReference type="Proteomes" id="UP000552615">
    <property type="component" value="Unassembled WGS sequence"/>
</dbReference>
<dbReference type="SUPFAM" id="SSF82185">
    <property type="entry name" value="Histone H3 K4-specific methyltransferase SET7/9 N-terminal domain"/>
    <property type="match status" value="1"/>
</dbReference>
<evidence type="ECO:0008006" key="3">
    <source>
        <dbReference type="Google" id="ProtNLM"/>
    </source>
</evidence>
<comment type="caution">
    <text evidence="1">The sequence shown here is derived from an EMBL/GenBank/DDBJ whole genome shotgun (WGS) entry which is preliminary data.</text>
</comment>
<keyword evidence="2" id="KW-1185">Reference proteome</keyword>
<dbReference type="AlphaFoldDB" id="A0A7Y0FIK5"/>